<evidence type="ECO:0000313" key="2">
    <source>
        <dbReference type="EMBL" id="CAE6417113.1"/>
    </source>
</evidence>
<proteinExistence type="predicted"/>
<evidence type="ECO:0000256" key="1">
    <source>
        <dbReference type="SAM" id="MobiDB-lite"/>
    </source>
</evidence>
<protein>
    <submittedName>
        <fullName evidence="2">Uncharacterized protein</fullName>
    </submittedName>
</protein>
<reference evidence="2" key="1">
    <citation type="submission" date="2021-01" db="EMBL/GenBank/DDBJ databases">
        <authorList>
            <person name="Kaushik A."/>
        </authorList>
    </citation>
    <scope>NUCLEOTIDE SEQUENCE</scope>
    <source>
        <strain evidence="2">AG1-1B</strain>
    </source>
</reference>
<dbReference type="EMBL" id="CAJMWQ010000974">
    <property type="protein sequence ID" value="CAE6417113.1"/>
    <property type="molecule type" value="Genomic_DNA"/>
</dbReference>
<sequence>MTGTPGSLSSADDDFTHITNSMVSIKPPSPPVETEAERDEQAKYRLIYSKSKVYIHPTAYARDNIPGFISIVKRDAISPTYFLAWVPETLLGERGNDEWSKFLRVEAEYGSGVHGLDEEEGKS</sequence>
<evidence type="ECO:0000313" key="3">
    <source>
        <dbReference type="Proteomes" id="UP000663826"/>
    </source>
</evidence>
<dbReference type="Proteomes" id="UP000663826">
    <property type="component" value="Unassembled WGS sequence"/>
</dbReference>
<gene>
    <name evidence="2" type="ORF">RDB_LOCUS44515</name>
</gene>
<comment type="caution">
    <text evidence="2">The sequence shown here is derived from an EMBL/GenBank/DDBJ whole genome shotgun (WGS) entry which is preliminary data.</text>
</comment>
<feature type="region of interest" description="Disordered" evidence="1">
    <location>
        <begin position="19"/>
        <end position="38"/>
    </location>
</feature>
<organism evidence="2 3">
    <name type="scientific">Rhizoctonia solani</name>
    <dbReference type="NCBI Taxonomy" id="456999"/>
    <lineage>
        <taxon>Eukaryota</taxon>
        <taxon>Fungi</taxon>
        <taxon>Dikarya</taxon>
        <taxon>Basidiomycota</taxon>
        <taxon>Agaricomycotina</taxon>
        <taxon>Agaricomycetes</taxon>
        <taxon>Cantharellales</taxon>
        <taxon>Ceratobasidiaceae</taxon>
        <taxon>Rhizoctonia</taxon>
    </lineage>
</organism>
<name>A0A8H2X3L2_9AGAM</name>
<accession>A0A8H2X3L2</accession>
<dbReference type="AlphaFoldDB" id="A0A8H2X3L2"/>